<sequence>MGATAVYAAENTKIDVYFKNLRYMFDGVEKKPSGSKGFIYDGTTYVPLRFIGEALGKEVSWQSETETVWIGQQPKQESLATKDSNGTSLTDLSVSKQDEASSLAINSWNAGGYNTAKSKTFTINGKSYTTGLGLYLHNNPYPPYYRIGGTATFNISGKYTRLTGLVGAAESTLSGTAEGTLKIIGDGKELLVISGIFADQAPKQVDVDLTGVQELKINFNSNRKSLINMIFADPQLTAAKTTVTTNLPATAPSDVSIVTRNRTAEYVAIKNTSQKTIDLKGWRVLSTNGQEAYTFKDNITLGPDSYIFLTSGSDGAIGRTSDFREYARSFVWSTNEIWSDQSEDTAQLYDAAGKLISEYK</sequence>
<dbReference type="SUPFAM" id="SSF55383">
    <property type="entry name" value="Copper amine oxidase, domain N"/>
    <property type="match status" value="1"/>
</dbReference>
<dbReference type="Proteomes" id="UP001304650">
    <property type="component" value="Chromosome"/>
</dbReference>
<dbReference type="EMBL" id="CP130319">
    <property type="protein sequence ID" value="WNR45789.1"/>
    <property type="molecule type" value="Genomic_DNA"/>
</dbReference>
<dbReference type="Gene3D" id="3.30.457.10">
    <property type="entry name" value="Copper amine oxidase-like, N-terminal domain"/>
    <property type="match status" value="1"/>
</dbReference>
<name>A0AA96LTI9_9BACL</name>
<feature type="domain" description="LTD" evidence="1">
    <location>
        <begin position="241"/>
        <end position="360"/>
    </location>
</feature>
<proteinExistence type="predicted"/>
<dbReference type="InterPro" id="IPR036582">
    <property type="entry name" value="Mao_N_sf"/>
</dbReference>
<dbReference type="InterPro" id="IPR038637">
    <property type="entry name" value="NPCBM_sf"/>
</dbReference>
<gene>
    <name evidence="2" type="ORF">MJB10_06715</name>
</gene>
<evidence type="ECO:0000259" key="1">
    <source>
        <dbReference type="PROSITE" id="PS51841"/>
    </source>
</evidence>
<organism evidence="2 3">
    <name type="scientific">Paenibacillus roseopurpureus</name>
    <dbReference type="NCBI Taxonomy" id="2918901"/>
    <lineage>
        <taxon>Bacteria</taxon>
        <taxon>Bacillati</taxon>
        <taxon>Bacillota</taxon>
        <taxon>Bacilli</taxon>
        <taxon>Bacillales</taxon>
        <taxon>Paenibacillaceae</taxon>
        <taxon>Paenibacillus</taxon>
    </lineage>
</organism>
<evidence type="ECO:0000313" key="3">
    <source>
        <dbReference type="Proteomes" id="UP001304650"/>
    </source>
</evidence>
<dbReference type="Pfam" id="PF00932">
    <property type="entry name" value="LTD"/>
    <property type="match status" value="1"/>
</dbReference>
<dbReference type="SMART" id="SM00776">
    <property type="entry name" value="NPCBM"/>
    <property type="match status" value="1"/>
</dbReference>
<dbReference type="Pfam" id="PF08305">
    <property type="entry name" value="NPCBM"/>
    <property type="match status" value="1"/>
</dbReference>
<reference evidence="2" key="1">
    <citation type="submission" date="2022-02" db="EMBL/GenBank/DDBJ databases">
        <title>Paenibacillus sp. MBLB1832 Whole Genome Shotgun Sequencing.</title>
        <authorList>
            <person name="Hwang C.Y."/>
            <person name="Cho E.-S."/>
            <person name="Seo M.-J."/>
        </authorList>
    </citation>
    <scope>NUCLEOTIDE SEQUENCE</scope>
    <source>
        <strain evidence="2">MBLB1832</strain>
    </source>
</reference>
<protein>
    <submittedName>
        <fullName evidence="2">Lamin tail domain-containing protein</fullName>
    </submittedName>
</protein>
<dbReference type="SUPFAM" id="SSF49785">
    <property type="entry name" value="Galactose-binding domain-like"/>
    <property type="match status" value="1"/>
</dbReference>
<dbReference type="InterPro" id="IPR036415">
    <property type="entry name" value="Lamin_tail_dom_sf"/>
</dbReference>
<dbReference type="SUPFAM" id="SSF74853">
    <property type="entry name" value="Lamin A/C globular tail domain"/>
    <property type="match status" value="1"/>
</dbReference>
<dbReference type="AlphaFoldDB" id="A0AA96LTI9"/>
<dbReference type="RefSeq" id="WP_314802823.1">
    <property type="nucleotide sequence ID" value="NZ_CP130319.1"/>
</dbReference>
<dbReference type="InterPro" id="IPR012854">
    <property type="entry name" value="Cu_amine_oxidase-like_N"/>
</dbReference>
<dbReference type="InterPro" id="IPR008979">
    <property type="entry name" value="Galactose-bd-like_sf"/>
</dbReference>
<dbReference type="Gene3D" id="2.60.120.1060">
    <property type="entry name" value="NPCBM/NEW2 domain"/>
    <property type="match status" value="1"/>
</dbReference>
<evidence type="ECO:0000313" key="2">
    <source>
        <dbReference type="EMBL" id="WNR45789.1"/>
    </source>
</evidence>
<dbReference type="InterPro" id="IPR013222">
    <property type="entry name" value="Glyco_hyd_98_carb-bd"/>
</dbReference>
<dbReference type="Pfam" id="PF07833">
    <property type="entry name" value="Cu_amine_oxidN1"/>
    <property type="match status" value="1"/>
</dbReference>
<dbReference type="PROSITE" id="PS51841">
    <property type="entry name" value="LTD"/>
    <property type="match status" value="1"/>
</dbReference>
<accession>A0AA96LTI9</accession>
<dbReference type="Gene3D" id="2.60.40.1260">
    <property type="entry name" value="Lamin Tail domain"/>
    <property type="match status" value="1"/>
</dbReference>
<dbReference type="KEGG" id="proo:MJB10_06715"/>
<dbReference type="InterPro" id="IPR001322">
    <property type="entry name" value="Lamin_tail_dom"/>
</dbReference>
<keyword evidence="3" id="KW-1185">Reference proteome</keyword>